<dbReference type="InterPro" id="IPR047296">
    <property type="entry name" value="GIY-YIG_UvrC_Cho"/>
</dbReference>
<dbReference type="PROSITE" id="PS50165">
    <property type="entry name" value="UVRC"/>
    <property type="match status" value="1"/>
</dbReference>
<dbReference type="PROSITE" id="PS50151">
    <property type="entry name" value="UVR"/>
    <property type="match status" value="1"/>
</dbReference>
<sequence>MDTQSQERKKSVFEDPDRMSRIPRGPGVYLMKDVSGEIIYVGKARNIKKRMASYFSPRLSRDPKTAALIRKIHDFETLLTETEKEALILESSLIKRHRPRYNVTLKDDKRYPVLRLDMDHPYPDLRIVRKIKNDRAVYFGPFSSSGAVRQTLRLINRTFKLRKCGASAFKNRSRPCLHHQMDACLAPCCLDVKEEDYREIIADVTLFLRGKTPALIRKIHREMFAASDALEFERAAALRDKKIALEKTLERQVSVTVDLVDRDVIAVARENEFSMIAALFVRGGRVIGSRSFPVSQTLASDPEITGAFIRQHYEKNAFIPEEILTEFGPEDKALLEERLSELKNGNRRKKKIRIRTPRRGERASLVKMAAKNAEKDLKDHIASLMSDRDLMSRLKRTLKLKSLPARIECFDNSNMSGKEAVSAMAVFVDGKPDKSRYRKYKIKNVTEHDDYAYMAEVLKRRYGKGEKSKPYPNLLLVDGGKGQLGVALAILRDLGLDGAFDAAGIAKKDPAKGEVRDKIYRPGRANPVQFGGAGDLLLFLQRVRDEAHRFVIAFHRKQRGKNSMRSALDDATGIGEKRKAALMRYYKSVKNIRDADEKEMAALPGMNMPAARAVKETLGKYSRLK</sequence>
<dbReference type="SUPFAM" id="SSF46600">
    <property type="entry name" value="C-terminal UvrC-binding domain of UvrB"/>
    <property type="match status" value="1"/>
</dbReference>
<dbReference type="FunFam" id="3.40.1440.10:FF:000001">
    <property type="entry name" value="UvrABC system protein C"/>
    <property type="match status" value="1"/>
</dbReference>
<keyword evidence="4 7" id="KW-0267">Excision nuclease</keyword>
<dbReference type="SUPFAM" id="SSF47781">
    <property type="entry name" value="RuvA domain 2-like"/>
    <property type="match status" value="1"/>
</dbReference>
<evidence type="ECO:0000256" key="7">
    <source>
        <dbReference type="HAMAP-Rule" id="MF_00203"/>
    </source>
</evidence>
<comment type="similarity">
    <text evidence="7">Belongs to the UvrC family.</text>
</comment>
<dbReference type="GO" id="GO:0005737">
    <property type="term" value="C:cytoplasm"/>
    <property type="evidence" value="ECO:0007669"/>
    <property type="project" value="UniProtKB-SubCell"/>
</dbReference>
<dbReference type="Gene3D" id="3.30.420.340">
    <property type="entry name" value="UvrC, RNAse H endonuclease domain"/>
    <property type="match status" value="1"/>
</dbReference>
<feature type="domain" description="UvrC family homology region profile" evidence="10">
    <location>
        <begin position="264"/>
        <end position="491"/>
    </location>
</feature>
<feature type="domain" description="UVR" evidence="8">
    <location>
        <begin position="213"/>
        <end position="248"/>
    </location>
</feature>
<evidence type="ECO:0000256" key="3">
    <source>
        <dbReference type="ARBA" id="ARBA00022769"/>
    </source>
</evidence>
<dbReference type="NCBIfam" id="TIGR00194">
    <property type="entry name" value="uvrC"/>
    <property type="match status" value="1"/>
</dbReference>
<accession>A0A484HJG4</accession>
<keyword evidence="3 7" id="KW-0228">DNA excision</keyword>
<name>A0A484HJG4_9BACT</name>
<dbReference type="Pfam" id="PF02151">
    <property type="entry name" value="UVR"/>
    <property type="match status" value="1"/>
</dbReference>
<gene>
    <name evidence="7 11" type="primary">uvrC</name>
    <name evidence="11" type="ORF">EPICR_40188</name>
</gene>
<evidence type="ECO:0000259" key="10">
    <source>
        <dbReference type="PROSITE" id="PS50165"/>
    </source>
</evidence>
<dbReference type="InterPro" id="IPR000305">
    <property type="entry name" value="GIY-YIG_endonuc"/>
</dbReference>
<dbReference type="Pfam" id="PF01541">
    <property type="entry name" value="GIY-YIG"/>
    <property type="match status" value="1"/>
</dbReference>
<feature type="domain" description="GIY-YIG" evidence="9">
    <location>
        <begin position="24"/>
        <end position="103"/>
    </location>
</feature>
<evidence type="ECO:0000256" key="2">
    <source>
        <dbReference type="ARBA" id="ARBA00022763"/>
    </source>
</evidence>
<proteinExistence type="inferred from homology"/>
<keyword evidence="2 7" id="KW-0227">DNA damage</keyword>
<evidence type="ECO:0000259" key="9">
    <source>
        <dbReference type="PROSITE" id="PS50164"/>
    </source>
</evidence>
<organism evidence="11">
    <name type="scientific">uncultured Desulfobacteraceae bacterium</name>
    <dbReference type="NCBI Taxonomy" id="218296"/>
    <lineage>
        <taxon>Bacteria</taxon>
        <taxon>Pseudomonadati</taxon>
        <taxon>Thermodesulfobacteriota</taxon>
        <taxon>Desulfobacteria</taxon>
        <taxon>Desulfobacterales</taxon>
        <taxon>Desulfobacteraceae</taxon>
        <taxon>environmental samples</taxon>
    </lineage>
</organism>
<dbReference type="InterPro" id="IPR050066">
    <property type="entry name" value="UvrABC_protein_C"/>
</dbReference>
<dbReference type="InterPro" id="IPR001162">
    <property type="entry name" value="UvrC_RNase_H_dom"/>
</dbReference>
<dbReference type="Pfam" id="PF22920">
    <property type="entry name" value="UvrC_RNaseH"/>
    <property type="match status" value="1"/>
</dbReference>
<dbReference type="PROSITE" id="PS50164">
    <property type="entry name" value="GIY_YIG"/>
    <property type="match status" value="1"/>
</dbReference>
<reference evidence="11" key="1">
    <citation type="submission" date="2019-01" db="EMBL/GenBank/DDBJ databases">
        <authorList>
            <consortium name="Genoscope - CEA"/>
            <person name="William W."/>
        </authorList>
    </citation>
    <scope>NUCLEOTIDE SEQUENCE</scope>
    <source>
        <strain evidence="11">CR-1</strain>
    </source>
</reference>
<dbReference type="SMART" id="SM00465">
    <property type="entry name" value="GIYc"/>
    <property type="match status" value="1"/>
</dbReference>
<dbReference type="HAMAP" id="MF_00203">
    <property type="entry name" value="UvrC"/>
    <property type="match status" value="1"/>
</dbReference>
<dbReference type="InterPro" id="IPR004791">
    <property type="entry name" value="UvrC"/>
</dbReference>
<dbReference type="GO" id="GO:0009381">
    <property type="term" value="F:excinuclease ABC activity"/>
    <property type="evidence" value="ECO:0007669"/>
    <property type="project" value="UniProtKB-UniRule"/>
</dbReference>
<dbReference type="GO" id="GO:0003677">
    <property type="term" value="F:DNA binding"/>
    <property type="evidence" value="ECO:0007669"/>
    <property type="project" value="UniProtKB-UniRule"/>
</dbReference>
<dbReference type="Gene3D" id="1.10.150.20">
    <property type="entry name" value="5' to 3' exonuclease, C-terminal subdomain"/>
    <property type="match status" value="1"/>
</dbReference>
<dbReference type="GO" id="GO:0006289">
    <property type="term" value="P:nucleotide-excision repair"/>
    <property type="evidence" value="ECO:0007669"/>
    <property type="project" value="UniProtKB-UniRule"/>
</dbReference>
<evidence type="ECO:0000256" key="4">
    <source>
        <dbReference type="ARBA" id="ARBA00022881"/>
    </source>
</evidence>
<comment type="subunit">
    <text evidence="7">Interacts with UvrB in an incision complex.</text>
</comment>
<evidence type="ECO:0000256" key="1">
    <source>
        <dbReference type="ARBA" id="ARBA00022490"/>
    </source>
</evidence>
<dbReference type="Gene3D" id="4.10.860.10">
    <property type="entry name" value="UVR domain"/>
    <property type="match status" value="1"/>
</dbReference>
<keyword evidence="1 7" id="KW-0963">Cytoplasm</keyword>
<dbReference type="InterPro" id="IPR035901">
    <property type="entry name" value="GIY-YIG_endonuc_sf"/>
</dbReference>
<keyword evidence="6 7" id="KW-0742">SOS response</keyword>
<dbReference type="GO" id="GO:0009380">
    <property type="term" value="C:excinuclease repair complex"/>
    <property type="evidence" value="ECO:0007669"/>
    <property type="project" value="InterPro"/>
</dbReference>
<dbReference type="InterPro" id="IPR036876">
    <property type="entry name" value="UVR_dom_sf"/>
</dbReference>
<keyword evidence="5 7" id="KW-0234">DNA repair</keyword>
<dbReference type="SUPFAM" id="SSF82771">
    <property type="entry name" value="GIY-YIG endonuclease"/>
    <property type="match status" value="1"/>
</dbReference>
<protein>
    <recommendedName>
        <fullName evidence="7">UvrABC system protein C</fullName>
        <shortName evidence="7">Protein UvrC</shortName>
    </recommendedName>
    <alternativeName>
        <fullName evidence="7">Excinuclease ABC subunit C</fullName>
    </alternativeName>
</protein>
<dbReference type="NCBIfam" id="NF001824">
    <property type="entry name" value="PRK00558.1-5"/>
    <property type="match status" value="1"/>
</dbReference>
<dbReference type="EMBL" id="CAACVI010000034">
    <property type="protein sequence ID" value="VEN74603.1"/>
    <property type="molecule type" value="Genomic_DNA"/>
</dbReference>
<dbReference type="Gene3D" id="3.40.1440.10">
    <property type="entry name" value="GIY-YIG endonuclease"/>
    <property type="match status" value="1"/>
</dbReference>
<dbReference type="AlphaFoldDB" id="A0A484HJG4"/>
<comment type="subcellular location">
    <subcellularLocation>
        <location evidence="7">Cytoplasm</location>
    </subcellularLocation>
</comment>
<dbReference type="CDD" id="cd10434">
    <property type="entry name" value="GIY-YIG_UvrC_Cho"/>
    <property type="match status" value="1"/>
</dbReference>
<dbReference type="GO" id="GO:0009432">
    <property type="term" value="P:SOS response"/>
    <property type="evidence" value="ECO:0007669"/>
    <property type="project" value="UniProtKB-UniRule"/>
</dbReference>
<comment type="function">
    <text evidence="7">The UvrABC repair system catalyzes the recognition and processing of DNA lesions. UvrC both incises the 5' and 3' sides of the lesion. The N-terminal half is responsible for the 3' incision and the C-terminal half is responsible for the 5' incision.</text>
</comment>
<evidence type="ECO:0000313" key="11">
    <source>
        <dbReference type="EMBL" id="VEN74603.1"/>
    </source>
</evidence>
<evidence type="ECO:0000256" key="5">
    <source>
        <dbReference type="ARBA" id="ARBA00023204"/>
    </source>
</evidence>
<dbReference type="PANTHER" id="PTHR30562:SF1">
    <property type="entry name" value="UVRABC SYSTEM PROTEIN C"/>
    <property type="match status" value="1"/>
</dbReference>
<dbReference type="InterPro" id="IPR001943">
    <property type="entry name" value="UVR_dom"/>
</dbReference>
<dbReference type="Pfam" id="PF08459">
    <property type="entry name" value="UvrC_RNaseH_dom"/>
    <property type="match status" value="1"/>
</dbReference>
<dbReference type="InterPro" id="IPR010994">
    <property type="entry name" value="RuvA_2-like"/>
</dbReference>
<dbReference type="PANTHER" id="PTHR30562">
    <property type="entry name" value="UVRC/OXIDOREDUCTASE"/>
    <property type="match status" value="1"/>
</dbReference>
<evidence type="ECO:0000259" key="8">
    <source>
        <dbReference type="PROSITE" id="PS50151"/>
    </source>
</evidence>
<dbReference type="InterPro" id="IPR038476">
    <property type="entry name" value="UvrC_RNase_H_dom_sf"/>
</dbReference>
<evidence type="ECO:0000256" key="6">
    <source>
        <dbReference type="ARBA" id="ARBA00023236"/>
    </source>
</evidence>